<feature type="domain" description="CoA-binding" evidence="6">
    <location>
        <begin position="5"/>
        <end position="99"/>
    </location>
</feature>
<evidence type="ECO:0000256" key="2">
    <source>
        <dbReference type="ARBA" id="ARBA00012957"/>
    </source>
</evidence>
<dbReference type="PANTHER" id="PTHR43334">
    <property type="entry name" value="ACETATE--COA LIGASE [ADP-FORMING]"/>
    <property type="match status" value="1"/>
</dbReference>
<dbReference type="InterPro" id="IPR003781">
    <property type="entry name" value="CoA-bd"/>
</dbReference>
<gene>
    <name evidence="7" type="ordered locus">Aboo_0319</name>
</gene>
<dbReference type="AlphaFoldDB" id="B5IDQ5"/>
<evidence type="ECO:0000259" key="6">
    <source>
        <dbReference type="SMART" id="SM00881"/>
    </source>
</evidence>
<evidence type="ECO:0000256" key="1">
    <source>
        <dbReference type="ARBA" id="ARBA00001619"/>
    </source>
</evidence>
<dbReference type="Gene3D" id="3.40.50.720">
    <property type="entry name" value="NAD(P)-binding Rossmann-like Domain"/>
    <property type="match status" value="1"/>
</dbReference>
<dbReference type="Proteomes" id="UP000001400">
    <property type="component" value="Chromosome"/>
</dbReference>
<dbReference type="InterPro" id="IPR043938">
    <property type="entry name" value="Ligase_CoA_dom"/>
</dbReference>
<keyword evidence="3" id="KW-0436">Ligase</keyword>
<dbReference type="Pfam" id="PF19045">
    <property type="entry name" value="Ligase_CoA_2"/>
    <property type="match status" value="1"/>
</dbReference>
<keyword evidence="4" id="KW-0547">Nucleotide-binding</keyword>
<dbReference type="eggNOG" id="arCOG01340">
    <property type="taxonomic scope" value="Archaea"/>
</dbReference>
<sequence>MFDKLISPDSIAVVGASSHPNKIGYVVLENLKNNGYGGRIYPVNPKGGQILGFKVYPSINDVPEEVDLSVITLPAEVTVKIFEDVAKKSKFIIPIAGGFGETGKEGKERERKILEIAKKYNARIIGPNTVGIYIPSTGVNTALVVPERSRFPGDGDIAFITQSGALGLLTMDSVSMYDVGFSSFINLGNRVDVNENELLQYFGEDEKSKVIIMYIESFANGREFMRVAKNVSRKKPIVVLKAGRTKRGGKAASLHTGALGGSDAVADGAFKQCGVIRAYDEIELVDYARALAYGKPIEGDRIAVVTSAGGVGVVTTDYIESEVRGIGMKMAELSDEIKRRIRDEVVPFASVENPVDMTAQASDDDYDGVLAALNDDPNVDAILVYALFQTPLISEKLVNIITKWHREGDKPIVVGTIGSEFALRMMRKFEDNKVPVYPSIERSVKALRVLRYRAKLLEYLEGVE</sequence>
<comment type="catalytic activity">
    <reaction evidence="1">
        <text>acetate + ATP + CoA = acetyl-CoA + ADP + phosphate</text>
        <dbReference type="Rhea" id="RHEA:15081"/>
        <dbReference type="ChEBI" id="CHEBI:30089"/>
        <dbReference type="ChEBI" id="CHEBI:30616"/>
        <dbReference type="ChEBI" id="CHEBI:43474"/>
        <dbReference type="ChEBI" id="CHEBI:57287"/>
        <dbReference type="ChEBI" id="CHEBI:57288"/>
        <dbReference type="ChEBI" id="CHEBI:456216"/>
        <dbReference type="EC" id="6.2.1.13"/>
    </reaction>
</comment>
<dbReference type="EMBL" id="CP001941">
    <property type="protein sequence ID" value="ADD08130.1"/>
    <property type="molecule type" value="Genomic_DNA"/>
</dbReference>
<evidence type="ECO:0000256" key="5">
    <source>
        <dbReference type="ARBA" id="ARBA00022840"/>
    </source>
</evidence>
<dbReference type="SMART" id="SM00881">
    <property type="entry name" value="CoA_binding"/>
    <property type="match status" value="1"/>
</dbReference>
<accession>B5IDQ5</accession>
<evidence type="ECO:0000256" key="4">
    <source>
        <dbReference type="ARBA" id="ARBA00022741"/>
    </source>
</evidence>
<dbReference type="SUPFAM" id="SSF52210">
    <property type="entry name" value="Succinyl-CoA synthetase domains"/>
    <property type="match status" value="2"/>
</dbReference>
<dbReference type="PANTHER" id="PTHR43334:SF1">
    <property type="entry name" value="3-HYDROXYPROPIONATE--COA LIGASE [ADP-FORMING]"/>
    <property type="match status" value="1"/>
</dbReference>
<dbReference type="GeneID" id="8827261"/>
<dbReference type="InterPro" id="IPR032875">
    <property type="entry name" value="Succ_CoA_lig_flav_dom"/>
</dbReference>
<organism evidence="7 8">
    <name type="scientific">Aciduliprofundum boonei (strain DSM 19572 / T469)</name>
    <dbReference type="NCBI Taxonomy" id="439481"/>
    <lineage>
        <taxon>Archaea</taxon>
        <taxon>Methanobacteriati</taxon>
        <taxon>Thermoplasmatota</taxon>
        <taxon>DHVE2 group</taxon>
        <taxon>Candidatus Aciduliprofundum</taxon>
    </lineage>
</organism>
<dbReference type="STRING" id="439481.Aboo_0319"/>
<evidence type="ECO:0000313" key="7">
    <source>
        <dbReference type="EMBL" id="ADD08130.1"/>
    </source>
</evidence>
<dbReference type="HOGENOM" id="CLU_007415_2_3_2"/>
<keyword evidence="8" id="KW-1185">Reference proteome</keyword>
<reference evidence="7" key="1">
    <citation type="submission" date="2010-02" db="EMBL/GenBank/DDBJ databases">
        <title>Complete sequence of Aciduliprofundum boonei T469.</title>
        <authorList>
            <consortium name="US DOE Joint Genome Institute"/>
            <person name="Lucas S."/>
            <person name="Copeland A."/>
            <person name="Lapidus A."/>
            <person name="Cheng J.-F."/>
            <person name="Bruce D."/>
            <person name="Goodwin L."/>
            <person name="Pitluck S."/>
            <person name="Saunders E."/>
            <person name="Detter J.C."/>
            <person name="Han C."/>
            <person name="Tapia R."/>
            <person name="Land M."/>
            <person name="Hauser L."/>
            <person name="Kyrpides N."/>
            <person name="Mikhailova N."/>
            <person name="Flores G."/>
            <person name="Reysenbach A.-L."/>
            <person name="Woyke T."/>
        </authorList>
    </citation>
    <scope>NUCLEOTIDE SEQUENCE</scope>
    <source>
        <strain evidence="7">T469</strain>
    </source>
</reference>
<dbReference type="InterPro" id="IPR051538">
    <property type="entry name" value="Acyl-CoA_Synth/Transferase"/>
</dbReference>
<name>B5IDQ5_ACIB4</name>
<dbReference type="SUPFAM" id="SSF51735">
    <property type="entry name" value="NAD(P)-binding Rossmann-fold domains"/>
    <property type="match status" value="1"/>
</dbReference>
<dbReference type="EC" id="6.2.1.13" evidence="2"/>
<dbReference type="GO" id="GO:0005524">
    <property type="term" value="F:ATP binding"/>
    <property type="evidence" value="ECO:0007669"/>
    <property type="project" value="UniProtKB-KW"/>
</dbReference>
<dbReference type="InterPro" id="IPR036291">
    <property type="entry name" value="NAD(P)-bd_dom_sf"/>
</dbReference>
<protein>
    <recommendedName>
        <fullName evidence="2">acetate--CoA ligase (ADP-forming)</fullName>
        <ecNumber evidence="2">6.2.1.13</ecNumber>
    </recommendedName>
</protein>
<dbReference type="RefSeq" id="WP_008084425.1">
    <property type="nucleotide sequence ID" value="NC_013926.1"/>
</dbReference>
<dbReference type="Pfam" id="PF13607">
    <property type="entry name" value="Succ_CoA_lig"/>
    <property type="match status" value="1"/>
</dbReference>
<dbReference type="GO" id="GO:0043758">
    <property type="term" value="F:acetate-CoA ligase (ADP-forming) activity"/>
    <property type="evidence" value="ECO:0007669"/>
    <property type="project" value="UniProtKB-EC"/>
</dbReference>
<dbReference type="Gene3D" id="3.40.50.261">
    <property type="entry name" value="Succinyl-CoA synthetase domains"/>
    <property type="match status" value="2"/>
</dbReference>
<dbReference type="InterPro" id="IPR016102">
    <property type="entry name" value="Succinyl-CoA_synth-like"/>
</dbReference>
<dbReference type="Pfam" id="PF13380">
    <property type="entry name" value="CoA_binding_2"/>
    <property type="match status" value="1"/>
</dbReference>
<evidence type="ECO:0000313" key="8">
    <source>
        <dbReference type="Proteomes" id="UP000001400"/>
    </source>
</evidence>
<proteinExistence type="predicted"/>
<evidence type="ECO:0000256" key="3">
    <source>
        <dbReference type="ARBA" id="ARBA00022598"/>
    </source>
</evidence>
<dbReference type="KEGG" id="abi:Aboo_0319"/>
<dbReference type="OrthoDB" id="18103at2157"/>
<keyword evidence="5" id="KW-0067">ATP-binding</keyword>